<dbReference type="Proteomes" id="UP000515873">
    <property type="component" value="Chromosome"/>
</dbReference>
<dbReference type="PROSITE" id="PS00213">
    <property type="entry name" value="LIPOCALIN"/>
    <property type="match status" value="1"/>
</dbReference>
<keyword evidence="2" id="KW-0472">Membrane</keyword>
<keyword evidence="5" id="KW-1185">Reference proteome</keyword>
<dbReference type="InterPro" id="IPR047202">
    <property type="entry name" value="Lipocalin_Blc-like_dom"/>
</dbReference>
<keyword evidence="2" id="KW-0449">Lipoprotein</keyword>
<dbReference type="CDD" id="cd19438">
    <property type="entry name" value="lipocalin_Blc-like"/>
    <property type="match status" value="1"/>
</dbReference>
<dbReference type="PANTHER" id="PTHR10612:SF34">
    <property type="entry name" value="APOLIPOPROTEIN D"/>
    <property type="match status" value="1"/>
</dbReference>
<dbReference type="InterPro" id="IPR012674">
    <property type="entry name" value="Calycin"/>
</dbReference>
<dbReference type="PIRSF" id="PIRSF036893">
    <property type="entry name" value="Lipocalin_ApoD"/>
    <property type="match status" value="1"/>
</dbReference>
<dbReference type="PRINTS" id="PR01171">
    <property type="entry name" value="BCTLIPOCALIN"/>
</dbReference>
<evidence type="ECO:0000256" key="1">
    <source>
        <dbReference type="ARBA" id="ARBA00006889"/>
    </source>
</evidence>
<dbReference type="SUPFAM" id="SSF50814">
    <property type="entry name" value="Lipocalins"/>
    <property type="match status" value="1"/>
</dbReference>
<keyword evidence="2" id="KW-0998">Cell outer membrane</keyword>
<evidence type="ECO:0000313" key="5">
    <source>
        <dbReference type="Proteomes" id="UP000515873"/>
    </source>
</evidence>
<proteinExistence type="inferred from homology"/>
<dbReference type="EMBL" id="CP060412">
    <property type="protein sequence ID" value="QNK03135.1"/>
    <property type="molecule type" value="Genomic_DNA"/>
</dbReference>
<evidence type="ECO:0000313" key="4">
    <source>
        <dbReference type="EMBL" id="QNK03135.1"/>
    </source>
</evidence>
<dbReference type="AlphaFoldDB" id="A0A7G8Q8M7"/>
<gene>
    <name evidence="4" type="ORF">H8F01_08515</name>
</gene>
<feature type="signal peptide" evidence="2">
    <location>
        <begin position="1"/>
        <end position="22"/>
    </location>
</feature>
<dbReference type="GO" id="GO:0008289">
    <property type="term" value="F:lipid binding"/>
    <property type="evidence" value="ECO:0007669"/>
    <property type="project" value="UniProtKB-UniRule"/>
</dbReference>
<sequence>MAHRRKAWWLLGAMLGVSAAHAQSLANEPVKQLDLKRYLGVWHEIAHLPMFFQRQCVDHITATYSELPDGQVRVHNACRTKGGGMDASDGVARTTRGPAGALEVRFAPAWLAWLPWVWADYWVVELDPGYRWAVVGSPSRRYLWVLSREPDMSRTQFEALRRHAAERGYDVDKLVITAPLN</sequence>
<comment type="subcellular location">
    <subcellularLocation>
        <location evidence="2">Cell outer membrane</location>
    </subcellularLocation>
</comment>
<name>A0A7G8Q8M7_9GAMM</name>
<feature type="chain" id="PRO_5029086155" description="Outer membrane lipoprotein Blc" evidence="2">
    <location>
        <begin position="23"/>
        <end position="181"/>
    </location>
</feature>
<dbReference type="PANTHER" id="PTHR10612">
    <property type="entry name" value="APOLIPOPROTEIN D"/>
    <property type="match status" value="1"/>
</dbReference>
<evidence type="ECO:0000259" key="3">
    <source>
        <dbReference type="Pfam" id="PF08212"/>
    </source>
</evidence>
<keyword evidence="2" id="KW-0732">Signal</keyword>
<comment type="similarity">
    <text evidence="1 2">Belongs to the calycin superfamily. Lipocalin family.</text>
</comment>
<dbReference type="Gene3D" id="2.40.128.20">
    <property type="match status" value="1"/>
</dbReference>
<feature type="domain" description="Lipocalin/cytosolic fatty-acid binding" evidence="3">
    <location>
        <begin position="33"/>
        <end position="178"/>
    </location>
</feature>
<dbReference type="InterPro" id="IPR022271">
    <property type="entry name" value="Lipocalin_ApoD"/>
</dbReference>
<dbReference type="InterPro" id="IPR022272">
    <property type="entry name" value="Lipocalin_CS"/>
</dbReference>
<organism evidence="4 5">
    <name type="scientific">Dyella telluris</name>
    <dbReference type="NCBI Taxonomy" id="2763498"/>
    <lineage>
        <taxon>Bacteria</taxon>
        <taxon>Pseudomonadati</taxon>
        <taxon>Pseudomonadota</taxon>
        <taxon>Gammaproteobacteria</taxon>
        <taxon>Lysobacterales</taxon>
        <taxon>Rhodanobacteraceae</taxon>
        <taxon>Dyella</taxon>
    </lineage>
</organism>
<dbReference type="GO" id="GO:0006950">
    <property type="term" value="P:response to stress"/>
    <property type="evidence" value="ECO:0007669"/>
    <property type="project" value="UniProtKB-ARBA"/>
</dbReference>
<accession>A0A7G8Q8M7</accession>
<dbReference type="Pfam" id="PF08212">
    <property type="entry name" value="Lipocalin_2"/>
    <property type="match status" value="1"/>
</dbReference>
<comment type="subunit">
    <text evidence="2">Homodimer.</text>
</comment>
<keyword evidence="2" id="KW-0446">Lipid-binding</keyword>
<reference evidence="4 5" key="1">
    <citation type="submission" date="2020-08" db="EMBL/GenBank/DDBJ databases">
        <title>Dyella sp. G9 isolated from forest soil.</title>
        <authorList>
            <person name="Fu J."/>
            <person name="Qiu L."/>
        </authorList>
    </citation>
    <scope>NUCLEOTIDE SEQUENCE [LARGE SCALE GENOMIC DNA]</scope>
    <source>
        <strain evidence="4 5">G9</strain>
    </source>
</reference>
<dbReference type="GO" id="GO:0009279">
    <property type="term" value="C:cell outer membrane"/>
    <property type="evidence" value="ECO:0007669"/>
    <property type="project" value="UniProtKB-SubCell"/>
</dbReference>
<dbReference type="InterPro" id="IPR002446">
    <property type="entry name" value="Lipocalin_bac"/>
</dbReference>
<evidence type="ECO:0000256" key="2">
    <source>
        <dbReference type="PIRNR" id="PIRNR036893"/>
    </source>
</evidence>
<dbReference type="KEGG" id="dtl:H8F01_08515"/>
<dbReference type="InterPro" id="IPR000566">
    <property type="entry name" value="Lipocln_cytosolic_FA-bd_dom"/>
</dbReference>
<comment type="function">
    <text evidence="2">Involved in the storage or transport of lipids necessary for membrane maintenance under stressful conditions. Displays a binding preference for lysophospholipids.</text>
</comment>
<protein>
    <recommendedName>
        <fullName evidence="2">Outer membrane lipoprotein Blc</fullName>
    </recommendedName>
</protein>